<sequence length="229" mass="25388">MRITPIQTKLIRLNDDLVKIVIKALPRVKEGSVIVATSKVVSLSEGRVVKKTGVTLEKLVRKEGEKVWPSKHCWLALKDGLLIPNAGIDESNAFGGFILWPKDAYHSARRLHSAFTRQYKVKRLGVLITDSWTMPLRHGVIGIALGYYGFAGQRNYIGKKDLMGRRLRMTKVSAADCLASAAVLAMGEGNERTPVAVIEDAPVTFITRGEKGKLKIHPQDDIYTSVLRI</sequence>
<dbReference type="AlphaFoldDB" id="A0A1F7VAX9"/>
<dbReference type="Proteomes" id="UP000178264">
    <property type="component" value="Unassembled WGS sequence"/>
</dbReference>
<dbReference type="InterPro" id="IPR002847">
    <property type="entry name" value="F420-0_gamma-glut_ligase-dom"/>
</dbReference>
<dbReference type="GO" id="GO:0052618">
    <property type="term" value="F:coenzyme F420-0:L-glutamate ligase activity"/>
    <property type="evidence" value="ECO:0007669"/>
    <property type="project" value="TreeGrafter"/>
</dbReference>
<feature type="domain" description="Coenzyme F420:L-glutamate ligase-like" evidence="1">
    <location>
        <begin position="6"/>
        <end position="55"/>
    </location>
</feature>
<dbReference type="Pfam" id="PF01996">
    <property type="entry name" value="F420_ligase"/>
    <property type="match status" value="2"/>
</dbReference>
<evidence type="ECO:0000313" key="2">
    <source>
        <dbReference type="EMBL" id="OGL87692.1"/>
    </source>
</evidence>
<comment type="caution">
    <text evidence="2">The sequence shown here is derived from an EMBL/GenBank/DDBJ whole genome shotgun (WGS) entry which is preliminary data.</text>
</comment>
<reference evidence="2 3" key="1">
    <citation type="journal article" date="2016" name="Nat. Commun.">
        <title>Thousands of microbial genomes shed light on interconnected biogeochemical processes in an aquifer system.</title>
        <authorList>
            <person name="Anantharaman K."/>
            <person name="Brown C.T."/>
            <person name="Hug L.A."/>
            <person name="Sharon I."/>
            <person name="Castelle C.J."/>
            <person name="Probst A.J."/>
            <person name="Thomas B.C."/>
            <person name="Singh A."/>
            <person name="Wilkins M.J."/>
            <person name="Karaoz U."/>
            <person name="Brodie E.L."/>
            <person name="Williams K.H."/>
            <person name="Hubbard S.S."/>
            <person name="Banfield J.F."/>
        </authorList>
    </citation>
    <scope>NUCLEOTIDE SEQUENCE [LARGE SCALE GENOMIC DNA]</scope>
</reference>
<dbReference type="SUPFAM" id="SSF144010">
    <property type="entry name" value="CofE-like"/>
    <property type="match status" value="1"/>
</dbReference>
<gene>
    <name evidence="2" type="ORF">A3I42_04655</name>
</gene>
<organism evidence="2 3">
    <name type="scientific">Candidatus Uhrbacteria bacterium RIFCSPLOWO2_02_FULL_49_11</name>
    <dbReference type="NCBI Taxonomy" id="1802409"/>
    <lineage>
        <taxon>Bacteria</taxon>
        <taxon>Candidatus Uhriibacteriota</taxon>
    </lineage>
</organism>
<dbReference type="EMBL" id="MGER01000064">
    <property type="protein sequence ID" value="OGL87692.1"/>
    <property type="molecule type" value="Genomic_DNA"/>
</dbReference>
<protein>
    <recommendedName>
        <fullName evidence="1">Coenzyme F420:L-glutamate ligase-like domain-containing protein</fullName>
    </recommendedName>
</protein>
<evidence type="ECO:0000259" key="1">
    <source>
        <dbReference type="Pfam" id="PF01996"/>
    </source>
</evidence>
<feature type="domain" description="Coenzyme F420:L-glutamate ligase-like" evidence="1">
    <location>
        <begin position="60"/>
        <end position="199"/>
    </location>
</feature>
<dbReference type="PANTHER" id="PTHR47917">
    <property type="match status" value="1"/>
</dbReference>
<proteinExistence type="predicted"/>
<dbReference type="PANTHER" id="PTHR47917:SF1">
    <property type="entry name" value="COENZYME F420:L-GLUTAMATE LIGASE"/>
    <property type="match status" value="1"/>
</dbReference>
<evidence type="ECO:0000313" key="3">
    <source>
        <dbReference type="Proteomes" id="UP000178264"/>
    </source>
</evidence>
<name>A0A1F7VAX9_9BACT</name>
<accession>A0A1F7VAX9</accession>
<dbReference type="Gene3D" id="3.30.1330.100">
    <property type="entry name" value="CofE-like"/>
    <property type="match status" value="1"/>
</dbReference>